<proteinExistence type="predicted"/>
<dbReference type="EMBL" id="JACHFQ010000001">
    <property type="protein sequence ID" value="MBB5224908.1"/>
    <property type="molecule type" value="Genomic_DNA"/>
</dbReference>
<dbReference type="AlphaFoldDB" id="A0A7W8G6U2"/>
<dbReference type="GO" id="GO:0003700">
    <property type="term" value="F:DNA-binding transcription factor activity"/>
    <property type="evidence" value="ECO:0007669"/>
    <property type="project" value="TreeGrafter"/>
</dbReference>
<keyword evidence="1" id="KW-0238">DNA-binding</keyword>
<sequence length="68" mass="7540">MNVGQAIINLRKEKGLSQEQLAFESGISRHFMYRLENNLASPTVKTLEKLAVSLSVQPSVILEKAQAL</sequence>
<dbReference type="Proteomes" id="UP000518887">
    <property type="component" value="Unassembled WGS sequence"/>
</dbReference>
<keyword evidence="4" id="KW-1185">Reference proteome</keyword>
<dbReference type="PANTHER" id="PTHR46797:SF1">
    <property type="entry name" value="METHYLPHOSPHONATE SYNTHASE"/>
    <property type="match status" value="1"/>
</dbReference>
<dbReference type="RefSeq" id="WP_184656652.1">
    <property type="nucleotide sequence ID" value="NZ_JACHFQ010000001.1"/>
</dbReference>
<evidence type="ECO:0000259" key="2">
    <source>
        <dbReference type="PROSITE" id="PS50943"/>
    </source>
</evidence>
<accession>A0A7W8G6U2</accession>
<protein>
    <submittedName>
        <fullName evidence="3">Transcriptional regulator with XRE-family HTH domain</fullName>
    </submittedName>
</protein>
<dbReference type="InterPro" id="IPR001387">
    <property type="entry name" value="Cro/C1-type_HTH"/>
</dbReference>
<evidence type="ECO:0000313" key="3">
    <source>
        <dbReference type="EMBL" id="MBB5224908.1"/>
    </source>
</evidence>
<gene>
    <name evidence="3" type="ORF">HNP76_000248</name>
</gene>
<organism evidence="3 4">
    <name type="scientific">Treponema ruminis</name>
    <dbReference type="NCBI Taxonomy" id="744515"/>
    <lineage>
        <taxon>Bacteria</taxon>
        <taxon>Pseudomonadati</taxon>
        <taxon>Spirochaetota</taxon>
        <taxon>Spirochaetia</taxon>
        <taxon>Spirochaetales</taxon>
        <taxon>Treponemataceae</taxon>
        <taxon>Treponema</taxon>
    </lineage>
</organism>
<evidence type="ECO:0000313" key="4">
    <source>
        <dbReference type="Proteomes" id="UP000518887"/>
    </source>
</evidence>
<dbReference type="InterPro" id="IPR050807">
    <property type="entry name" value="TransReg_Diox_bact_type"/>
</dbReference>
<dbReference type="GO" id="GO:0003677">
    <property type="term" value="F:DNA binding"/>
    <property type="evidence" value="ECO:0007669"/>
    <property type="project" value="UniProtKB-KW"/>
</dbReference>
<dbReference type="InterPro" id="IPR010982">
    <property type="entry name" value="Lambda_DNA-bd_dom_sf"/>
</dbReference>
<evidence type="ECO:0000256" key="1">
    <source>
        <dbReference type="ARBA" id="ARBA00023125"/>
    </source>
</evidence>
<reference evidence="3 4" key="1">
    <citation type="submission" date="2020-08" db="EMBL/GenBank/DDBJ databases">
        <title>Genomic Encyclopedia of Type Strains, Phase IV (KMG-IV): sequencing the most valuable type-strain genomes for metagenomic binning, comparative biology and taxonomic classification.</title>
        <authorList>
            <person name="Goeker M."/>
        </authorList>
    </citation>
    <scope>NUCLEOTIDE SEQUENCE [LARGE SCALE GENOMIC DNA]</scope>
    <source>
        <strain evidence="3 4">DSM 103462</strain>
    </source>
</reference>
<feature type="domain" description="HTH cro/C1-type" evidence="2">
    <location>
        <begin position="7"/>
        <end position="61"/>
    </location>
</feature>
<dbReference type="GO" id="GO:0005829">
    <property type="term" value="C:cytosol"/>
    <property type="evidence" value="ECO:0007669"/>
    <property type="project" value="TreeGrafter"/>
</dbReference>
<dbReference type="SMART" id="SM00530">
    <property type="entry name" value="HTH_XRE"/>
    <property type="match status" value="1"/>
</dbReference>
<comment type="caution">
    <text evidence="3">The sequence shown here is derived from an EMBL/GenBank/DDBJ whole genome shotgun (WGS) entry which is preliminary data.</text>
</comment>
<dbReference type="Gene3D" id="1.10.260.40">
    <property type="entry name" value="lambda repressor-like DNA-binding domains"/>
    <property type="match status" value="1"/>
</dbReference>
<name>A0A7W8G6U2_9SPIR</name>
<dbReference type="PROSITE" id="PS50943">
    <property type="entry name" value="HTH_CROC1"/>
    <property type="match status" value="1"/>
</dbReference>
<dbReference type="Pfam" id="PF01381">
    <property type="entry name" value="HTH_3"/>
    <property type="match status" value="1"/>
</dbReference>
<dbReference type="PANTHER" id="PTHR46797">
    <property type="entry name" value="HTH-TYPE TRANSCRIPTIONAL REGULATOR"/>
    <property type="match status" value="1"/>
</dbReference>
<dbReference type="CDD" id="cd00093">
    <property type="entry name" value="HTH_XRE"/>
    <property type="match status" value="1"/>
</dbReference>
<dbReference type="SUPFAM" id="SSF47413">
    <property type="entry name" value="lambda repressor-like DNA-binding domains"/>
    <property type="match status" value="1"/>
</dbReference>